<dbReference type="PRINTS" id="PR00069">
    <property type="entry name" value="ALDKETRDTASE"/>
</dbReference>
<dbReference type="InterPro" id="IPR036812">
    <property type="entry name" value="NAD(P)_OxRdtase_dom_sf"/>
</dbReference>
<dbReference type="CDD" id="cd19071">
    <property type="entry name" value="AKR_AKR1-5-like"/>
    <property type="match status" value="1"/>
</dbReference>
<dbReference type="PIRSF" id="PIRSF000097">
    <property type="entry name" value="AKR"/>
    <property type="match status" value="1"/>
</dbReference>
<dbReference type="InterPro" id="IPR020471">
    <property type="entry name" value="AKR"/>
</dbReference>
<evidence type="ECO:0000313" key="7">
    <source>
        <dbReference type="Proteomes" id="UP000759131"/>
    </source>
</evidence>
<evidence type="ECO:0000256" key="3">
    <source>
        <dbReference type="PIRSR" id="PIRSR000097-2"/>
    </source>
</evidence>
<organism evidence="6">
    <name type="scientific">Medioppia subpectinata</name>
    <dbReference type="NCBI Taxonomy" id="1979941"/>
    <lineage>
        <taxon>Eukaryota</taxon>
        <taxon>Metazoa</taxon>
        <taxon>Ecdysozoa</taxon>
        <taxon>Arthropoda</taxon>
        <taxon>Chelicerata</taxon>
        <taxon>Arachnida</taxon>
        <taxon>Acari</taxon>
        <taxon>Acariformes</taxon>
        <taxon>Sarcoptiformes</taxon>
        <taxon>Oribatida</taxon>
        <taxon>Brachypylina</taxon>
        <taxon>Oppioidea</taxon>
        <taxon>Oppiidae</taxon>
        <taxon>Medioppia</taxon>
    </lineage>
</organism>
<feature type="active site" description="Proton donor" evidence="2">
    <location>
        <position position="49"/>
    </location>
</feature>
<keyword evidence="7" id="KW-1185">Reference proteome</keyword>
<dbReference type="SUPFAM" id="SSF51430">
    <property type="entry name" value="NAD(P)-linked oxidoreductase"/>
    <property type="match status" value="1"/>
</dbReference>
<evidence type="ECO:0000256" key="2">
    <source>
        <dbReference type="PIRSR" id="PIRSR000097-1"/>
    </source>
</evidence>
<name>A0A7R9L416_9ACAR</name>
<reference evidence="6" key="1">
    <citation type="submission" date="2020-11" db="EMBL/GenBank/DDBJ databases">
        <authorList>
            <person name="Tran Van P."/>
        </authorList>
    </citation>
    <scope>NUCLEOTIDE SEQUENCE</scope>
</reference>
<dbReference type="InterPro" id="IPR018170">
    <property type="entry name" value="Aldo/ket_reductase_CS"/>
</dbReference>
<feature type="binding site" evidence="3">
    <location>
        <position position="116"/>
    </location>
    <ligand>
        <name>substrate</name>
    </ligand>
</feature>
<dbReference type="GO" id="GO:0016616">
    <property type="term" value="F:oxidoreductase activity, acting on the CH-OH group of donors, NAD or NADP as acceptor"/>
    <property type="evidence" value="ECO:0007669"/>
    <property type="project" value="UniProtKB-ARBA"/>
</dbReference>
<protein>
    <recommendedName>
        <fullName evidence="5">NADP-dependent oxidoreductase domain-containing protein</fullName>
    </recommendedName>
</protein>
<dbReference type="EMBL" id="OC869788">
    <property type="protein sequence ID" value="CAD7634731.1"/>
    <property type="molecule type" value="Genomic_DNA"/>
</dbReference>
<dbReference type="PROSITE" id="PS00798">
    <property type="entry name" value="ALDOKETO_REDUCTASE_1"/>
    <property type="match status" value="1"/>
</dbReference>
<dbReference type="PANTHER" id="PTHR11732">
    <property type="entry name" value="ALDO/KETO REDUCTASE"/>
    <property type="match status" value="1"/>
</dbReference>
<evidence type="ECO:0000313" key="6">
    <source>
        <dbReference type="EMBL" id="CAD7634731.1"/>
    </source>
</evidence>
<proteinExistence type="predicted"/>
<feature type="domain" description="NADP-dependent oxidoreductase" evidence="5">
    <location>
        <begin position="16"/>
        <end position="288"/>
    </location>
</feature>
<dbReference type="Proteomes" id="UP000759131">
    <property type="component" value="Unassembled WGS sequence"/>
</dbReference>
<feature type="site" description="Lowers pKa of active site Tyr" evidence="4">
    <location>
        <position position="83"/>
    </location>
</feature>
<dbReference type="Gene3D" id="3.20.20.100">
    <property type="entry name" value="NADP-dependent oxidoreductase domain"/>
    <property type="match status" value="1"/>
</dbReference>
<keyword evidence="1" id="KW-0560">Oxidoreductase</keyword>
<evidence type="ECO:0000256" key="1">
    <source>
        <dbReference type="ARBA" id="ARBA00023002"/>
    </source>
</evidence>
<dbReference type="Pfam" id="PF00248">
    <property type="entry name" value="Aldo_ket_red"/>
    <property type="match status" value="1"/>
</dbReference>
<accession>A0A7R9L416</accession>
<evidence type="ECO:0000259" key="5">
    <source>
        <dbReference type="Pfam" id="PF00248"/>
    </source>
</evidence>
<dbReference type="OrthoDB" id="416253at2759"/>
<dbReference type="InterPro" id="IPR023210">
    <property type="entry name" value="NADP_OxRdtase_dom"/>
</dbReference>
<dbReference type="PROSITE" id="PS00062">
    <property type="entry name" value="ALDOKETO_REDUCTASE_2"/>
    <property type="match status" value="1"/>
</dbReference>
<dbReference type="EMBL" id="CAJPIZ010015213">
    <property type="protein sequence ID" value="CAG2115161.1"/>
    <property type="molecule type" value="Genomic_DNA"/>
</dbReference>
<sequence>MPYLKLNDSHQMPMIGLGTLGIVDRNTLRNVIEDGVHVGYRHIDTAYFYKNEAILGEKLREIFKRKDHPDHRVKRSEMFVTSKLWNTRHSRFEVIEGLVESTRKLNIGYLDLYLVHFPMAWQEGGMDIPLDANGLTKDTNISVVDTWKGMEDAKRMGMVRSIGVSNFNVDQLTRILIHAAVRPMVNQLEINPYLTEECLVRFCQKSGIQVQAYSPFSKGNQTLLNEPVLKKLAFKYHKSVPQVIIRWLLQRGIAVIPGTIHKSRLKENIDVFDFKLEENEMKRISRLNRNWRRTDLPYSRFNSEYPYRRMCYE</sequence>
<dbReference type="AlphaFoldDB" id="A0A7R9L416"/>
<gene>
    <name evidence="6" type="ORF">OSB1V03_LOCUS15126</name>
</gene>
<evidence type="ECO:0000256" key="4">
    <source>
        <dbReference type="PIRSR" id="PIRSR000097-3"/>
    </source>
</evidence>
<dbReference type="FunFam" id="3.20.20.100:FF:000002">
    <property type="entry name" value="2,5-diketo-D-gluconic acid reductase A"/>
    <property type="match status" value="1"/>
</dbReference>